<evidence type="ECO:0000313" key="1">
    <source>
        <dbReference type="EMBL" id="KAK9498193.1"/>
    </source>
</evidence>
<protein>
    <submittedName>
        <fullName evidence="1">Uncharacterized protein</fullName>
    </submittedName>
</protein>
<dbReference type="Proteomes" id="UP001461498">
    <property type="component" value="Unassembled WGS sequence"/>
</dbReference>
<gene>
    <name evidence="1" type="ORF">O3M35_004064</name>
</gene>
<dbReference type="EMBL" id="JAPXFL010000013">
    <property type="protein sequence ID" value="KAK9498193.1"/>
    <property type="molecule type" value="Genomic_DNA"/>
</dbReference>
<accession>A0AAW1CH88</accession>
<organism evidence="1 2">
    <name type="scientific">Rhynocoris fuscipes</name>
    <dbReference type="NCBI Taxonomy" id="488301"/>
    <lineage>
        <taxon>Eukaryota</taxon>
        <taxon>Metazoa</taxon>
        <taxon>Ecdysozoa</taxon>
        <taxon>Arthropoda</taxon>
        <taxon>Hexapoda</taxon>
        <taxon>Insecta</taxon>
        <taxon>Pterygota</taxon>
        <taxon>Neoptera</taxon>
        <taxon>Paraneoptera</taxon>
        <taxon>Hemiptera</taxon>
        <taxon>Heteroptera</taxon>
        <taxon>Panheteroptera</taxon>
        <taxon>Cimicomorpha</taxon>
        <taxon>Reduviidae</taxon>
        <taxon>Harpactorinae</taxon>
        <taxon>Harpactorini</taxon>
        <taxon>Rhynocoris</taxon>
    </lineage>
</organism>
<evidence type="ECO:0000313" key="2">
    <source>
        <dbReference type="Proteomes" id="UP001461498"/>
    </source>
</evidence>
<name>A0AAW1CH88_9HEMI</name>
<sequence>MSMDELEDAICEIANIRVQYSKRCRKLYEKIIDNQYSIDMNLAVNTKESNVERVQNIQQNPFINLPTISINNLESVKEDIEDMAKLMEMIILMKNEMPKSKERCS</sequence>
<proteinExistence type="predicted"/>
<keyword evidence="2" id="KW-1185">Reference proteome</keyword>
<reference evidence="1 2" key="1">
    <citation type="submission" date="2022-12" db="EMBL/GenBank/DDBJ databases">
        <title>Chromosome-level genome assembly of true bugs.</title>
        <authorList>
            <person name="Ma L."/>
            <person name="Li H."/>
        </authorList>
    </citation>
    <scope>NUCLEOTIDE SEQUENCE [LARGE SCALE GENOMIC DNA]</scope>
    <source>
        <strain evidence="1">Lab_2022b</strain>
    </source>
</reference>
<comment type="caution">
    <text evidence="1">The sequence shown here is derived from an EMBL/GenBank/DDBJ whole genome shotgun (WGS) entry which is preliminary data.</text>
</comment>
<dbReference type="AlphaFoldDB" id="A0AAW1CH88"/>